<sequence>MSDREIEISHAINALLSGCTDVMGKEEAEGVVTCTGHLISEIFPLLLADIAATEFCLSPDFSDEEIHHVTTSILDSWSDNEAKRQIVTLDAITELRTELSAPALIKKPVIKVKPRPVPETTTTPDFIRYQQLTAAAIQGLCANPAYAMRDAEDIAYQAHEVACEAIRNEGMAPGVSE</sequence>
<dbReference type="EMBL" id="LXEP01000050">
    <property type="protein sequence ID" value="OAT16624.1"/>
    <property type="molecule type" value="Genomic_DNA"/>
</dbReference>
<proteinExistence type="predicted"/>
<protein>
    <submittedName>
        <fullName evidence="1">Uncharacterized protein</fullName>
    </submittedName>
</protein>
<dbReference type="PATRIC" id="fig|1354253.4.peg.4664"/>
<evidence type="ECO:0000313" key="2">
    <source>
        <dbReference type="Proteomes" id="UP000078504"/>
    </source>
</evidence>
<dbReference type="PROSITE" id="PS51257">
    <property type="entry name" value="PROKAR_LIPOPROTEIN"/>
    <property type="match status" value="1"/>
</dbReference>
<reference evidence="1 2" key="1">
    <citation type="submission" date="2016-04" db="EMBL/GenBank/DDBJ databases">
        <title>ATOL: Assembling a taxonomically balanced genome-scale reconstruction of the evolutionary history of the Enterobacteriaceae.</title>
        <authorList>
            <person name="Plunkett G.III."/>
            <person name="Neeno-Eckwall E.C."/>
            <person name="Glasner J.D."/>
            <person name="Perna N.T."/>
        </authorList>
    </citation>
    <scope>NUCLEOTIDE SEQUENCE [LARGE SCALE GENOMIC DNA]</scope>
    <source>
        <strain evidence="1 2">ATCC 51604</strain>
    </source>
</reference>
<comment type="caution">
    <text evidence="1">The sequence shown here is derived from an EMBL/GenBank/DDBJ whole genome shotgun (WGS) entry which is preliminary data.</text>
</comment>
<dbReference type="Proteomes" id="UP000078504">
    <property type="component" value="Unassembled WGS sequence"/>
</dbReference>
<organism evidence="1 2">
    <name type="scientific">Buttiauxella gaviniae ATCC 51604</name>
    <dbReference type="NCBI Taxonomy" id="1354253"/>
    <lineage>
        <taxon>Bacteria</taxon>
        <taxon>Pseudomonadati</taxon>
        <taxon>Pseudomonadota</taxon>
        <taxon>Gammaproteobacteria</taxon>
        <taxon>Enterobacterales</taxon>
        <taxon>Enterobacteriaceae</taxon>
        <taxon>Buttiauxella</taxon>
    </lineage>
</organism>
<dbReference type="AlphaFoldDB" id="A0A1B7HLX1"/>
<evidence type="ECO:0000313" key="1">
    <source>
        <dbReference type="EMBL" id="OAT16624.1"/>
    </source>
</evidence>
<gene>
    <name evidence="1" type="ORF">M977_04534</name>
</gene>
<name>A0A1B7HLX1_9ENTR</name>
<accession>A0A1B7HLX1</accession>